<reference evidence="6 7" key="1">
    <citation type="submission" date="2019-10" db="EMBL/GenBank/DDBJ databases">
        <title>Description of Paenibacillus pedi sp. nov.</title>
        <authorList>
            <person name="Carlier A."/>
            <person name="Qi S."/>
        </authorList>
    </citation>
    <scope>NUCLEOTIDE SEQUENCE [LARGE SCALE GENOMIC DNA]</scope>
    <source>
        <strain evidence="6 7">LMG 31457</strain>
    </source>
</reference>
<name>A0ABX1ZHF3_9BACL</name>
<protein>
    <submittedName>
        <fullName evidence="6">LysR family transcriptional regulator</fullName>
    </submittedName>
</protein>
<dbReference type="InterPro" id="IPR036388">
    <property type="entry name" value="WH-like_DNA-bd_sf"/>
</dbReference>
<evidence type="ECO:0000256" key="3">
    <source>
        <dbReference type="ARBA" id="ARBA00023125"/>
    </source>
</evidence>
<dbReference type="Gene3D" id="3.40.190.290">
    <property type="match status" value="1"/>
</dbReference>
<accession>A0ABX1ZHF3</accession>
<evidence type="ECO:0000256" key="1">
    <source>
        <dbReference type="ARBA" id="ARBA00009437"/>
    </source>
</evidence>
<gene>
    <name evidence="6" type="ORF">GC097_03625</name>
</gene>
<sequence length="295" mass="33927">MEIRQLHYFIAVCEEMHFTKAAEKIGVTQPTLSQQIRALEDELNMPLFDRIGKKIALTEAGIILLKYSNKILDNIQNVKDSITDLRHIQVGTIRVGIFPSDLDYRITQLLIDFYQKFPRIKLKVIASIDIPQQVLESEVDFGIGTNVPLNDRFINMPLCKEEYVLTVSKQHPLATRTRISVDELRELPVVIYPEGFMGRDIVEDTVQKYGFKLHSILETSSVTSIIKLVKANIGATIQPLPLIREMNDPDLHMIRFKENAPSRSLEIIYRSDRYLSQAAKALIEQIKEYFQNKII</sequence>
<dbReference type="InterPro" id="IPR050950">
    <property type="entry name" value="HTH-type_LysR_regulators"/>
</dbReference>
<evidence type="ECO:0000313" key="7">
    <source>
        <dbReference type="Proteomes" id="UP000618579"/>
    </source>
</evidence>
<feature type="domain" description="HTH lysR-type" evidence="5">
    <location>
        <begin position="1"/>
        <end position="58"/>
    </location>
</feature>
<evidence type="ECO:0000256" key="4">
    <source>
        <dbReference type="ARBA" id="ARBA00023163"/>
    </source>
</evidence>
<dbReference type="Pfam" id="PF03466">
    <property type="entry name" value="LysR_substrate"/>
    <property type="match status" value="1"/>
</dbReference>
<dbReference type="Proteomes" id="UP000618579">
    <property type="component" value="Unassembled WGS sequence"/>
</dbReference>
<proteinExistence type="inferred from homology"/>
<keyword evidence="7" id="KW-1185">Reference proteome</keyword>
<comment type="similarity">
    <text evidence="1">Belongs to the LysR transcriptional regulatory family.</text>
</comment>
<evidence type="ECO:0000259" key="5">
    <source>
        <dbReference type="PROSITE" id="PS50931"/>
    </source>
</evidence>
<dbReference type="InterPro" id="IPR005119">
    <property type="entry name" value="LysR_subst-bd"/>
</dbReference>
<dbReference type="Pfam" id="PF00126">
    <property type="entry name" value="HTH_1"/>
    <property type="match status" value="1"/>
</dbReference>
<dbReference type="PANTHER" id="PTHR30419:SF8">
    <property type="entry name" value="NITROGEN ASSIMILATION TRANSCRIPTIONAL ACTIVATOR-RELATED"/>
    <property type="match status" value="1"/>
</dbReference>
<dbReference type="PROSITE" id="PS50931">
    <property type="entry name" value="HTH_LYSR"/>
    <property type="match status" value="1"/>
</dbReference>
<dbReference type="SUPFAM" id="SSF46785">
    <property type="entry name" value="Winged helix' DNA-binding domain"/>
    <property type="match status" value="1"/>
</dbReference>
<dbReference type="CDD" id="cd05466">
    <property type="entry name" value="PBP2_LTTR_substrate"/>
    <property type="match status" value="1"/>
</dbReference>
<evidence type="ECO:0000256" key="2">
    <source>
        <dbReference type="ARBA" id="ARBA00023015"/>
    </source>
</evidence>
<keyword evidence="4" id="KW-0804">Transcription</keyword>
<dbReference type="InterPro" id="IPR000847">
    <property type="entry name" value="LysR_HTH_N"/>
</dbReference>
<comment type="caution">
    <text evidence="6">The sequence shown here is derived from an EMBL/GenBank/DDBJ whole genome shotgun (WGS) entry which is preliminary data.</text>
</comment>
<dbReference type="PRINTS" id="PR00039">
    <property type="entry name" value="HTHLYSR"/>
</dbReference>
<dbReference type="RefSeq" id="WP_171682000.1">
    <property type="nucleotide sequence ID" value="NZ_WHNZ01000012.1"/>
</dbReference>
<dbReference type="PANTHER" id="PTHR30419">
    <property type="entry name" value="HTH-TYPE TRANSCRIPTIONAL REGULATOR YBHD"/>
    <property type="match status" value="1"/>
</dbReference>
<keyword evidence="3" id="KW-0238">DNA-binding</keyword>
<keyword evidence="2" id="KW-0805">Transcription regulation</keyword>
<dbReference type="SUPFAM" id="SSF53850">
    <property type="entry name" value="Periplasmic binding protein-like II"/>
    <property type="match status" value="1"/>
</dbReference>
<organism evidence="6 7">
    <name type="scientific">Paenibacillus planticolens</name>
    <dbReference type="NCBI Taxonomy" id="2654976"/>
    <lineage>
        <taxon>Bacteria</taxon>
        <taxon>Bacillati</taxon>
        <taxon>Bacillota</taxon>
        <taxon>Bacilli</taxon>
        <taxon>Bacillales</taxon>
        <taxon>Paenibacillaceae</taxon>
        <taxon>Paenibacillus</taxon>
    </lineage>
</organism>
<evidence type="ECO:0000313" key="6">
    <source>
        <dbReference type="EMBL" id="NOU99112.1"/>
    </source>
</evidence>
<dbReference type="EMBL" id="WHNZ01000012">
    <property type="protein sequence ID" value="NOU99112.1"/>
    <property type="molecule type" value="Genomic_DNA"/>
</dbReference>
<dbReference type="Gene3D" id="1.10.10.10">
    <property type="entry name" value="Winged helix-like DNA-binding domain superfamily/Winged helix DNA-binding domain"/>
    <property type="match status" value="1"/>
</dbReference>
<dbReference type="InterPro" id="IPR036390">
    <property type="entry name" value="WH_DNA-bd_sf"/>
</dbReference>